<name>A0A0D2VRW0_CAPO3</name>
<dbReference type="SUPFAM" id="SSF117782">
    <property type="entry name" value="YbjQ-like"/>
    <property type="match status" value="1"/>
</dbReference>
<comment type="similarity">
    <text evidence="1">Belongs to the UPF0145 family.</text>
</comment>
<evidence type="ECO:0000313" key="4">
    <source>
        <dbReference type="Proteomes" id="UP000008743"/>
    </source>
</evidence>
<dbReference type="PANTHER" id="PTHR34068">
    <property type="entry name" value="UPF0145 PROTEIN YBJQ"/>
    <property type="match status" value="1"/>
</dbReference>
<evidence type="ECO:0000256" key="1">
    <source>
        <dbReference type="ARBA" id="ARBA00010751"/>
    </source>
</evidence>
<dbReference type="EMBL" id="KE346365">
    <property type="protein sequence ID" value="KJE93672.1"/>
    <property type="molecule type" value="Genomic_DNA"/>
</dbReference>
<keyword evidence="4" id="KW-1185">Reference proteome</keyword>
<sequence length="295" mass="31594">MGMALRQASAQPVHGARLGSGGSARSMTTSLKIAQTHVAEEIATHPEAPAPDPVRLTTRDSVQGRLIVEELGIVAGSSARSRNFLVDLWTRLRGFLGGELTSYSEMFTEATNEATEQAMKEAEALGATSIIRVRYQNACTETKITGVSVYVLCYGTAVRCVDRTSDAAHEYLRQLESVPMSFSKQQKEKAPEPGSASADAIAAAKPPATPVPTTIADVAAPTVAPSHIQQQLLSHPALLQQQIDLQHHQIQQLLALQQVQLTQLQSKLEAPTPEKEVILNVASSAKSTIVTAVQE</sequence>
<accession>A0A0D2VRW0</accession>
<dbReference type="eggNOG" id="ENOG502S6YJ">
    <property type="taxonomic scope" value="Eukaryota"/>
</dbReference>
<dbReference type="PhylomeDB" id="A0A0D2VRW0"/>
<dbReference type="Pfam" id="PF01906">
    <property type="entry name" value="YbjQ_1"/>
    <property type="match status" value="1"/>
</dbReference>
<dbReference type="OrthoDB" id="68104at2759"/>
<dbReference type="Proteomes" id="UP000008743">
    <property type="component" value="Unassembled WGS sequence"/>
</dbReference>
<evidence type="ECO:0000256" key="2">
    <source>
        <dbReference type="SAM" id="MobiDB-lite"/>
    </source>
</evidence>
<dbReference type="AlphaFoldDB" id="A0A0D2VRW0"/>
<reference evidence="4" key="1">
    <citation type="submission" date="2011-02" db="EMBL/GenBank/DDBJ databases">
        <title>The Genome Sequence of Capsaspora owczarzaki ATCC 30864.</title>
        <authorList>
            <person name="Russ C."/>
            <person name="Cuomo C."/>
            <person name="Burger G."/>
            <person name="Gray M.W."/>
            <person name="Holland P.W.H."/>
            <person name="King N."/>
            <person name="Lang F.B.F."/>
            <person name="Roger A.J."/>
            <person name="Ruiz-Trillo I."/>
            <person name="Young S.K."/>
            <person name="Zeng Q."/>
            <person name="Gargeya S."/>
            <person name="Alvarado L."/>
            <person name="Berlin A."/>
            <person name="Chapman S.B."/>
            <person name="Chen Z."/>
            <person name="Freedman E."/>
            <person name="Gellesch M."/>
            <person name="Goldberg J."/>
            <person name="Griggs A."/>
            <person name="Gujja S."/>
            <person name="Heilman E."/>
            <person name="Heiman D."/>
            <person name="Howarth C."/>
            <person name="Mehta T."/>
            <person name="Neiman D."/>
            <person name="Pearson M."/>
            <person name="Roberts A."/>
            <person name="Saif S."/>
            <person name="Shea T."/>
            <person name="Shenoy N."/>
            <person name="Sisk P."/>
            <person name="Stolte C."/>
            <person name="Sykes S."/>
            <person name="White J."/>
            <person name="Yandava C."/>
            <person name="Haas B."/>
            <person name="Nusbaum C."/>
            <person name="Birren B."/>
        </authorList>
    </citation>
    <scope>NUCLEOTIDE SEQUENCE</scope>
    <source>
        <strain evidence="4">ATCC 30864</strain>
    </source>
</reference>
<dbReference type="Gene3D" id="3.30.110.70">
    <property type="entry name" value="Hypothetical protein apc22750. Chain B"/>
    <property type="match status" value="1"/>
</dbReference>
<dbReference type="InterPro" id="IPR002765">
    <property type="entry name" value="UPF0145_YbjQ-like"/>
</dbReference>
<feature type="region of interest" description="Disordered" evidence="2">
    <location>
        <begin position="1"/>
        <end position="24"/>
    </location>
</feature>
<dbReference type="InterPro" id="IPR035439">
    <property type="entry name" value="UPF0145_dom_sf"/>
</dbReference>
<dbReference type="PANTHER" id="PTHR34068:SF2">
    <property type="entry name" value="UPF0145 PROTEIN SCO3412"/>
    <property type="match status" value="1"/>
</dbReference>
<organism evidence="3 4">
    <name type="scientific">Capsaspora owczarzaki (strain ATCC 30864)</name>
    <dbReference type="NCBI Taxonomy" id="595528"/>
    <lineage>
        <taxon>Eukaryota</taxon>
        <taxon>Filasterea</taxon>
        <taxon>Capsaspora</taxon>
    </lineage>
</organism>
<proteinExistence type="inferred from homology"/>
<dbReference type="InParanoid" id="A0A0D2VRW0"/>
<gene>
    <name evidence="3" type="ORF">CAOG_004426</name>
</gene>
<evidence type="ECO:0000313" key="3">
    <source>
        <dbReference type="EMBL" id="KJE93672.1"/>
    </source>
</evidence>
<protein>
    <submittedName>
        <fullName evidence="3">Uncharacterized protein</fullName>
    </submittedName>
</protein>